<keyword evidence="5 7" id="KW-1133">Transmembrane helix</keyword>
<evidence type="ECO:0000313" key="11">
    <source>
        <dbReference type="Proteomes" id="UP000609531"/>
    </source>
</evidence>
<accession>A0A934INF0</accession>
<name>A0A934INF0_9HYPH</name>
<dbReference type="Proteomes" id="UP000609531">
    <property type="component" value="Unassembled WGS sequence"/>
</dbReference>
<protein>
    <submittedName>
        <fullName evidence="10">ABC transporter permease</fullName>
    </submittedName>
</protein>
<dbReference type="RefSeq" id="WP_198881688.1">
    <property type="nucleotide sequence ID" value="NZ_JAEKJA010000006.1"/>
</dbReference>
<feature type="region of interest" description="Disordered" evidence="8">
    <location>
        <begin position="1"/>
        <end position="25"/>
    </location>
</feature>
<feature type="transmembrane region" description="Helical" evidence="7">
    <location>
        <begin position="208"/>
        <end position="233"/>
    </location>
</feature>
<evidence type="ECO:0000256" key="5">
    <source>
        <dbReference type="ARBA" id="ARBA00022989"/>
    </source>
</evidence>
<sequence length="290" mass="31277">MSQHVTLAASNDTASAEEGALEPRSRPIEKPGFAANVANFVARNWIAVLAHLALIVAWQLWVTLGDVPSYVMPSPVETFASLGEGNYDWVRNTLVTAGEILAGYSVAVVFGVVVALLSSWSRIIDQAVMPLMVSLNMIPKVALGPLFIVWFSYGFTPNVLIVFAICVLPILLTTARGLKEVEPDLLELVRALKGSRWQIFTKIQLPSALPYVFSGMKVATVLAVAGAVVGEFIASQEGLGYLMLQVQVTLDTAAMFMSVLLITLIGVVLYGLVQILEFLTVPRDSRVATA</sequence>
<dbReference type="PROSITE" id="PS50928">
    <property type="entry name" value="ABC_TM1"/>
    <property type="match status" value="1"/>
</dbReference>
<organism evidence="10 11">
    <name type="scientific">Acuticoccus mangrovi</name>
    <dbReference type="NCBI Taxonomy" id="2796142"/>
    <lineage>
        <taxon>Bacteria</taxon>
        <taxon>Pseudomonadati</taxon>
        <taxon>Pseudomonadota</taxon>
        <taxon>Alphaproteobacteria</taxon>
        <taxon>Hyphomicrobiales</taxon>
        <taxon>Amorphaceae</taxon>
        <taxon>Acuticoccus</taxon>
    </lineage>
</organism>
<dbReference type="CDD" id="cd06261">
    <property type="entry name" value="TM_PBP2"/>
    <property type="match status" value="1"/>
</dbReference>
<comment type="caution">
    <text evidence="10">The sequence shown here is derived from an EMBL/GenBank/DDBJ whole genome shotgun (WGS) entry which is preliminary data.</text>
</comment>
<feature type="compositionally biased region" description="Polar residues" evidence="8">
    <location>
        <begin position="1"/>
        <end position="14"/>
    </location>
</feature>
<feature type="transmembrane region" description="Helical" evidence="7">
    <location>
        <begin position="253"/>
        <end position="273"/>
    </location>
</feature>
<proteinExistence type="inferred from homology"/>
<comment type="similarity">
    <text evidence="7">Belongs to the binding-protein-dependent transport system permease family.</text>
</comment>
<dbReference type="InterPro" id="IPR035906">
    <property type="entry name" value="MetI-like_sf"/>
</dbReference>
<feature type="transmembrane region" description="Helical" evidence="7">
    <location>
        <begin position="101"/>
        <end position="120"/>
    </location>
</feature>
<feature type="transmembrane region" description="Helical" evidence="7">
    <location>
        <begin position="132"/>
        <end position="153"/>
    </location>
</feature>
<feature type="domain" description="ABC transmembrane type-1" evidence="9">
    <location>
        <begin position="93"/>
        <end position="273"/>
    </location>
</feature>
<keyword evidence="2 7" id="KW-0813">Transport</keyword>
<keyword evidence="6 7" id="KW-0472">Membrane</keyword>
<dbReference type="Pfam" id="PF00528">
    <property type="entry name" value="BPD_transp_1"/>
    <property type="match status" value="1"/>
</dbReference>
<dbReference type="Gene3D" id="1.10.3720.10">
    <property type="entry name" value="MetI-like"/>
    <property type="match status" value="1"/>
</dbReference>
<keyword evidence="4 7" id="KW-0812">Transmembrane</keyword>
<evidence type="ECO:0000256" key="1">
    <source>
        <dbReference type="ARBA" id="ARBA00004651"/>
    </source>
</evidence>
<evidence type="ECO:0000256" key="8">
    <source>
        <dbReference type="SAM" id="MobiDB-lite"/>
    </source>
</evidence>
<evidence type="ECO:0000259" key="9">
    <source>
        <dbReference type="PROSITE" id="PS50928"/>
    </source>
</evidence>
<dbReference type="EMBL" id="JAEKJA010000006">
    <property type="protein sequence ID" value="MBJ3775790.1"/>
    <property type="molecule type" value="Genomic_DNA"/>
</dbReference>
<dbReference type="InterPro" id="IPR000515">
    <property type="entry name" value="MetI-like"/>
</dbReference>
<dbReference type="GO" id="GO:0005886">
    <property type="term" value="C:plasma membrane"/>
    <property type="evidence" value="ECO:0007669"/>
    <property type="project" value="UniProtKB-SubCell"/>
</dbReference>
<gene>
    <name evidence="10" type="ORF">JCR33_08845</name>
</gene>
<reference evidence="10" key="1">
    <citation type="submission" date="2020-12" db="EMBL/GenBank/DDBJ databases">
        <title>Bacterial taxonomy.</title>
        <authorList>
            <person name="Pan X."/>
        </authorList>
    </citation>
    <scope>NUCLEOTIDE SEQUENCE</scope>
    <source>
        <strain evidence="10">B2012</strain>
    </source>
</reference>
<evidence type="ECO:0000256" key="2">
    <source>
        <dbReference type="ARBA" id="ARBA00022448"/>
    </source>
</evidence>
<evidence type="ECO:0000256" key="4">
    <source>
        <dbReference type="ARBA" id="ARBA00022692"/>
    </source>
</evidence>
<evidence type="ECO:0000256" key="7">
    <source>
        <dbReference type="RuleBase" id="RU363032"/>
    </source>
</evidence>
<comment type="subcellular location">
    <subcellularLocation>
        <location evidence="1 7">Cell membrane</location>
        <topology evidence="1 7">Multi-pass membrane protein</topology>
    </subcellularLocation>
</comment>
<feature type="transmembrane region" description="Helical" evidence="7">
    <location>
        <begin position="45"/>
        <end position="64"/>
    </location>
</feature>
<dbReference type="PANTHER" id="PTHR30151">
    <property type="entry name" value="ALKANE SULFONATE ABC TRANSPORTER-RELATED, MEMBRANE SUBUNIT"/>
    <property type="match status" value="1"/>
</dbReference>
<keyword evidence="11" id="KW-1185">Reference proteome</keyword>
<dbReference type="GO" id="GO:0055085">
    <property type="term" value="P:transmembrane transport"/>
    <property type="evidence" value="ECO:0007669"/>
    <property type="project" value="InterPro"/>
</dbReference>
<evidence type="ECO:0000256" key="6">
    <source>
        <dbReference type="ARBA" id="ARBA00023136"/>
    </source>
</evidence>
<dbReference type="PANTHER" id="PTHR30151:SF20">
    <property type="entry name" value="ABC TRANSPORTER PERMEASE PROTEIN HI_0355-RELATED"/>
    <property type="match status" value="1"/>
</dbReference>
<feature type="transmembrane region" description="Helical" evidence="7">
    <location>
        <begin position="159"/>
        <end position="178"/>
    </location>
</feature>
<dbReference type="SUPFAM" id="SSF161098">
    <property type="entry name" value="MetI-like"/>
    <property type="match status" value="1"/>
</dbReference>
<keyword evidence="3" id="KW-1003">Cell membrane</keyword>
<evidence type="ECO:0000256" key="3">
    <source>
        <dbReference type="ARBA" id="ARBA00022475"/>
    </source>
</evidence>
<evidence type="ECO:0000313" key="10">
    <source>
        <dbReference type="EMBL" id="MBJ3775790.1"/>
    </source>
</evidence>
<dbReference type="AlphaFoldDB" id="A0A934INF0"/>